<feature type="transmembrane region" description="Helical" evidence="16">
    <location>
        <begin position="300"/>
        <end position="319"/>
    </location>
</feature>
<feature type="region of interest" description="Disordered" evidence="15">
    <location>
        <begin position="122"/>
        <end position="159"/>
    </location>
</feature>
<evidence type="ECO:0000256" key="3">
    <source>
        <dbReference type="ARBA" id="ARBA00022448"/>
    </source>
</evidence>
<dbReference type="GO" id="GO:0046872">
    <property type="term" value="F:metal ion binding"/>
    <property type="evidence" value="ECO:0007669"/>
    <property type="project" value="UniProtKB-KW"/>
</dbReference>
<evidence type="ECO:0000256" key="5">
    <source>
        <dbReference type="ARBA" id="ARBA00022723"/>
    </source>
</evidence>
<evidence type="ECO:0000256" key="4">
    <source>
        <dbReference type="ARBA" id="ARBA00022692"/>
    </source>
</evidence>
<keyword evidence="6" id="KW-0967">Endosome</keyword>
<keyword evidence="19" id="KW-1185">Reference proteome</keyword>
<evidence type="ECO:0000256" key="14">
    <source>
        <dbReference type="ARBA" id="ARBA00038442"/>
    </source>
</evidence>
<feature type="transmembrane region" description="Helical" evidence="16">
    <location>
        <begin position="479"/>
        <end position="501"/>
    </location>
</feature>
<feature type="transmembrane region" description="Helical" evidence="16">
    <location>
        <begin position="440"/>
        <end position="458"/>
    </location>
</feature>
<evidence type="ECO:0000313" key="18">
    <source>
        <dbReference type="EMBL" id="KAK4317625.1"/>
    </source>
</evidence>
<evidence type="ECO:0000256" key="2">
    <source>
        <dbReference type="ARBA" id="ARBA00004155"/>
    </source>
</evidence>
<keyword evidence="12" id="KW-0325">Glycoprotein</keyword>
<evidence type="ECO:0000313" key="19">
    <source>
        <dbReference type="Proteomes" id="UP001292094"/>
    </source>
</evidence>
<dbReference type="GO" id="GO:0005765">
    <property type="term" value="C:lysosomal membrane"/>
    <property type="evidence" value="ECO:0007669"/>
    <property type="project" value="UniProtKB-SubCell"/>
</dbReference>
<dbReference type="PANTHER" id="PTHR22950">
    <property type="entry name" value="AMINO ACID TRANSPORTER"/>
    <property type="match status" value="1"/>
</dbReference>
<dbReference type="InterPro" id="IPR013057">
    <property type="entry name" value="AA_transpt_TM"/>
</dbReference>
<dbReference type="Pfam" id="PF01490">
    <property type="entry name" value="Aa_trans"/>
    <property type="match status" value="1"/>
</dbReference>
<evidence type="ECO:0000256" key="13">
    <source>
        <dbReference type="ARBA" id="ARBA00023228"/>
    </source>
</evidence>
<evidence type="ECO:0000256" key="15">
    <source>
        <dbReference type="SAM" id="MobiDB-lite"/>
    </source>
</evidence>
<dbReference type="PANTHER" id="PTHR22950:SF244">
    <property type="entry name" value="NEUTRAL AMINO ACID TRANSPORTER 9"/>
    <property type="match status" value="1"/>
</dbReference>
<gene>
    <name evidence="18" type="ORF">Pmani_011304</name>
</gene>
<name>A0AAE1PZI1_9EUCA</name>
<keyword evidence="5" id="KW-0479">Metal-binding</keyword>
<feature type="compositionally biased region" description="Basic and acidic residues" evidence="15">
    <location>
        <begin position="34"/>
        <end position="54"/>
    </location>
</feature>
<evidence type="ECO:0000256" key="9">
    <source>
        <dbReference type="ARBA" id="ARBA00023053"/>
    </source>
</evidence>
<dbReference type="GO" id="GO:0015179">
    <property type="term" value="F:L-amino acid transmembrane transporter activity"/>
    <property type="evidence" value="ECO:0007669"/>
    <property type="project" value="TreeGrafter"/>
</dbReference>
<evidence type="ECO:0000256" key="7">
    <source>
        <dbReference type="ARBA" id="ARBA00022970"/>
    </source>
</evidence>
<dbReference type="Proteomes" id="UP001292094">
    <property type="component" value="Unassembled WGS sequence"/>
</dbReference>
<keyword evidence="9" id="KW-0915">Sodium</keyword>
<evidence type="ECO:0000256" key="1">
    <source>
        <dbReference type="ARBA" id="ARBA00004107"/>
    </source>
</evidence>
<feature type="region of interest" description="Disordered" evidence="15">
    <location>
        <begin position="1"/>
        <end position="72"/>
    </location>
</feature>
<keyword evidence="10 16" id="KW-0472">Membrane</keyword>
<evidence type="ECO:0000256" key="10">
    <source>
        <dbReference type="ARBA" id="ARBA00023136"/>
    </source>
</evidence>
<feature type="transmembrane region" description="Helical" evidence="16">
    <location>
        <begin position="244"/>
        <end position="267"/>
    </location>
</feature>
<keyword evidence="3" id="KW-0813">Transport</keyword>
<feature type="transmembrane region" description="Helical" evidence="16">
    <location>
        <begin position="521"/>
        <end position="545"/>
    </location>
</feature>
<proteinExistence type="inferred from homology"/>
<feature type="transmembrane region" description="Helical" evidence="16">
    <location>
        <begin position="589"/>
        <end position="608"/>
    </location>
</feature>
<feature type="transmembrane region" description="Helical" evidence="16">
    <location>
        <begin position="620"/>
        <end position="644"/>
    </location>
</feature>
<keyword evidence="7" id="KW-0029">Amino-acid transport</keyword>
<evidence type="ECO:0000256" key="6">
    <source>
        <dbReference type="ARBA" id="ARBA00022753"/>
    </source>
</evidence>
<dbReference type="GO" id="GO:0031902">
    <property type="term" value="C:late endosome membrane"/>
    <property type="evidence" value="ECO:0007669"/>
    <property type="project" value="UniProtKB-SubCell"/>
</dbReference>
<evidence type="ECO:0000256" key="11">
    <source>
        <dbReference type="ARBA" id="ARBA00023157"/>
    </source>
</evidence>
<comment type="subcellular location">
    <subcellularLocation>
        <location evidence="1">Late endosome membrane</location>
        <topology evidence="1">Multi-pass membrane protein</topology>
    </subcellularLocation>
    <subcellularLocation>
        <location evidence="2">Lysosome membrane</location>
        <topology evidence="2">Multi-pass membrane protein</topology>
    </subcellularLocation>
</comment>
<feature type="transmembrane region" description="Helical" evidence="16">
    <location>
        <begin position="397"/>
        <end position="420"/>
    </location>
</feature>
<reference evidence="18" key="1">
    <citation type="submission" date="2023-11" db="EMBL/GenBank/DDBJ databases">
        <title>Genome assemblies of two species of porcelain crab, Petrolisthes cinctipes and Petrolisthes manimaculis (Anomura: Porcellanidae).</title>
        <authorList>
            <person name="Angst P."/>
        </authorList>
    </citation>
    <scope>NUCLEOTIDE SEQUENCE</scope>
    <source>
        <strain evidence="18">PB745_02</strain>
        <tissue evidence="18">Gill</tissue>
    </source>
</reference>
<comment type="similarity">
    <text evidence="14">Belongs to the amino acid/polyamine transporter 2 family. SLC38A9 subfamily.</text>
</comment>
<sequence>MDRGEGDAQLDEDGLFMNLDGRDAASTTEQQNGHLEEGINEWSKEDDGGARTMEEEREEEEEAEEEEQGAEPIPRILRVNTVLSHLPPSSSLPRVTERTPLIRPASSFAGLYSTSWNARVGPSPYTAENKPKRRPFQYVGSSSSISSGGVQQTRVREPNSEDAQLYNRYRYYSRLRADVHPSEQALVIPDHVVPPQLFLPYIPGHVPDADGKQASHITIIAIWNTMMGTSLMTMPWAFGQAGFLGGLIIMLGMALLALYTATCLLTLQKTMGMEGASQELGRVCKQLVGGGALGRVLEGLTVTFSVLTLVGAQVVYWVLMSNFLFNTGEIIYDTLQGEIHNDSSNALLCPPNVTEKMGNLVAPDPVGFHHWWQQDLTVPLYLIVPFLFLLNLRDAKIFTYFNSLGAISVLVMYLFVIFKAATWGININFTDPTNTFYDPFFKNTFMCLTGTLSLAYFIHNCIVTIMQGNRHQENNVRDLSIAYTLVALTYIPIGVLFYTSFPLPKYCIVDNFLDNFPPHDVLLAVVRGFLFFQILTVYPLLGFFIRNQLFTYFLGPGHTFYLPRVMFLNALLITFSVLVAIFYPNIGFIIRWVGAISGLAYIFLLPCLTHMLALHNQGRLTYPIATLHTVIIILGIGNFVAQFFTE</sequence>
<keyword evidence="8 16" id="KW-1133">Transmembrane helix</keyword>
<organism evidence="18 19">
    <name type="scientific">Petrolisthes manimaculis</name>
    <dbReference type="NCBI Taxonomy" id="1843537"/>
    <lineage>
        <taxon>Eukaryota</taxon>
        <taxon>Metazoa</taxon>
        <taxon>Ecdysozoa</taxon>
        <taxon>Arthropoda</taxon>
        <taxon>Crustacea</taxon>
        <taxon>Multicrustacea</taxon>
        <taxon>Malacostraca</taxon>
        <taxon>Eumalacostraca</taxon>
        <taxon>Eucarida</taxon>
        <taxon>Decapoda</taxon>
        <taxon>Pleocyemata</taxon>
        <taxon>Anomura</taxon>
        <taxon>Galatheoidea</taxon>
        <taxon>Porcellanidae</taxon>
        <taxon>Petrolisthes</taxon>
    </lineage>
</organism>
<accession>A0AAE1PZI1</accession>
<evidence type="ECO:0000256" key="12">
    <source>
        <dbReference type="ARBA" id="ARBA00023180"/>
    </source>
</evidence>
<keyword evidence="11" id="KW-1015">Disulfide bond</keyword>
<evidence type="ECO:0000256" key="8">
    <source>
        <dbReference type="ARBA" id="ARBA00022989"/>
    </source>
</evidence>
<feature type="compositionally biased region" description="Low complexity" evidence="15">
    <location>
        <begin position="140"/>
        <end position="149"/>
    </location>
</feature>
<comment type="caution">
    <text evidence="18">The sequence shown here is derived from an EMBL/GenBank/DDBJ whole genome shotgun (WGS) entry which is preliminary data.</text>
</comment>
<keyword evidence="4 16" id="KW-0812">Transmembrane</keyword>
<dbReference type="AlphaFoldDB" id="A0AAE1PZI1"/>
<feature type="transmembrane region" description="Helical" evidence="16">
    <location>
        <begin position="565"/>
        <end position="583"/>
    </location>
</feature>
<feature type="transmembrane region" description="Helical" evidence="16">
    <location>
        <begin position="371"/>
        <end position="390"/>
    </location>
</feature>
<protein>
    <recommendedName>
        <fullName evidence="17">Amino acid transporter transmembrane domain-containing protein</fullName>
    </recommendedName>
</protein>
<feature type="domain" description="Amino acid transporter transmembrane" evidence="17">
    <location>
        <begin position="219"/>
        <end position="640"/>
    </location>
</feature>
<keyword evidence="13" id="KW-0458">Lysosome</keyword>
<evidence type="ECO:0000259" key="17">
    <source>
        <dbReference type="Pfam" id="PF01490"/>
    </source>
</evidence>
<dbReference type="EMBL" id="JAWZYT010000909">
    <property type="protein sequence ID" value="KAK4317625.1"/>
    <property type="molecule type" value="Genomic_DNA"/>
</dbReference>
<evidence type="ECO:0000256" key="16">
    <source>
        <dbReference type="SAM" id="Phobius"/>
    </source>
</evidence>
<feature type="compositionally biased region" description="Acidic residues" evidence="15">
    <location>
        <begin position="55"/>
        <end position="69"/>
    </location>
</feature>